<dbReference type="PANTHER" id="PTHR33202">
    <property type="entry name" value="ZINC UPTAKE REGULATION PROTEIN"/>
    <property type="match status" value="1"/>
</dbReference>
<gene>
    <name evidence="13" type="ORF">H5P28_04945</name>
</gene>
<comment type="similarity">
    <text evidence="2">Belongs to the Fur family.</text>
</comment>
<dbReference type="GO" id="GO:0000976">
    <property type="term" value="F:transcription cis-regulatory region binding"/>
    <property type="evidence" value="ECO:0007669"/>
    <property type="project" value="TreeGrafter"/>
</dbReference>
<dbReference type="GO" id="GO:0045892">
    <property type="term" value="P:negative regulation of DNA-templated transcription"/>
    <property type="evidence" value="ECO:0007669"/>
    <property type="project" value="TreeGrafter"/>
</dbReference>
<dbReference type="GO" id="GO:1900376">
    <property type="term" value="P:regulation of secondary metabolite biosynthetic process"/>
    <property type="evidence" value="ECO:0007669"/>
    <property type="project" value="TreeGrafter"/>
</dbReference>
<dbReference type="InterPro" id="IPR002481">
    <property type="entry name" value="FUR"/>
</dbReference>
<dbReference type="InterPro" id="IPR036388">
    <property type="entry name" value="WH-like_DNA-bd_sf"/>
</dbReference>
<organism evidence="13 14">
    <name type="scientific">Ruficoccus amylovorans</name>
    <dbReference type="NCBI Taxonomy" id="1804625"/>
    <lineage>
        <taxon>Bacteria</taxon>
        <taxon>Pseudomonadati</taxon>
        <taxon>Verrucomicrobiota</taxon>
        <taxon>Opitutia</taxon>
        <taxon>Puniceicoccales</taxon>
        <taxon>Cerasicoccaceae</taxon>
        <taxon>Ruficoccus</taxon>
    </lineage>
</organism>
<keyword evidence="14" id="KW-1185">Reference proteome</keyword>
<evidence type="ECO:0000256" key="1">
    <source>
        <dbReference type="ARBA" id="ARBA00004496"/>
    </source>
</evidence>
<dbReference type="SUPFAM" id="SSF46785">
    <property type="entry name" value="Winged helix' DNA-binding domain"/>
    <property type="match status" value="1"/>
</dbReference>
<dbReference type="GO" id="GO:0008270">
    <property type="term" value="F:zinc ion binding"/>
    <property type="evidence" value="ECO:0007669"/>
    <property type="project" value="TreeGrafter"/>
</dbReference>
<dbReference type="GO" id="GO:0003700">
    <property type="term" value="F:DNA-binding transcription factor activity"/>
    <property type="evidence" value="ECO:0007669"/>
    <property type="project" value="InterPro"/>
</dbReference>
<dbReference type="Proteomes" id="UP000546464">
    <property type="component" value="Unassembled WGS sequence"/>
</dbReference>
<proteinExistence type="inferred from homology"/>
<keyword evidence="8 12" id="KW-0862">Zinc</keyword>
<evidence type="ECO:0000256" key="2">
    <source>
        <dbReference type="ARBA" id="ARBA00007957"/>
    </source>
</evidence>
<sequence>MGESTETPADYLIAQAYAFWRTKGSSVTVVRKIICEVALRAEDAFDAETLLARCRCEDSQISLSTVYRTLGHLVEARVLHEVQGVGEKKCYAPATSQYAGQSHVVCQDCKQVFPLEDPCLVLREGALARKQGFSPKNVSLRLEASCDQLNELGICDRKKNGSDKGAKSGQGS</sequence>
<evidence type="ECO:0000256" key="4">
    <source>
        <dbReference type="ARBA" id="ARBA00020910"/>
    </source>
</evidence>
<evidence type="ECO:0000256" key="7">
    <source>
        <dbReference type="ARBA" id="ARBA00022723"/>
    </source>
</evidence>
<keyword evidence="11" id="KW-0804">Transcription</keyword>
<evidence type="ECO:0000256" key="5">
    <source>
        <dbReference type="ARBA" id="ARBA00022490"/>
    </source>
</evidence>
<dbReference type="Pfam" id="PF01475">
    <property type="entry name" value="FUR"/>
    <property type="match status" value="1"/>
</dbReference>
<dbReference type="PANTHER" id="PTHR33202:SF2">
    <property type="entry name" value="FERRIC UPTAKE REGULATION PROTEIN"/>
    <property type="match status" value="1"/>
</dbReference>
<dbReference type="Gene3D" id="1.10.10.10">
    <property type="entry name" value="Winged helix-like DNA-binding domain superfamily/Winged helix DNA-binding domain"/>
    <property type="match status" value="1"/>
</dbReference>
<keyword evidence="10" id="KW-0238">DNA-binding</keyword>
<comment type="cofactor">
    <cofactor evidence="12">
        <name>Zn(2+)</name>
        <dbReference type="ChEBI" id="CHEBI:29105"/>
    </cofactor>
    <text evidence="12">Binds 1 zinc ion per subunit.</text>
</comment>
<evidence type="ECO:0000256" key="8">
    <source>
        <dbReference type="ARBA" id="ARBA00022833"/>
    </source>
</evidence>
<evidence type="ECO:0000256" key="12">
    <source>
        <dbReference type="PIRSR" id="PIRSR602481-1"/>
    </source>
</evidence>
<dbReference type="CDD" id="cd07153">
    <property type="entry name" value="Fur_like"/>
    <property type="match status" value="1"/>
</dbReference>
<evidence type="ECO:0000313" key="14">
    <source>
        <dbReference type="Proteomes" id="UP000546464"/>
    </source>
</evidence>
<comment type="caution">
    <text evidence="13">The sequence shown here is derived from an EMBL/GenBank/DDBJ whole genome shotgun (WGS) entry which is preliminary data.</text>
</comment>
<name>A0A842HDI5_9BACT</name>
<evidence type="ECO:0000256" key="3">
    <source>
        <dbReference type="ARBA" id="ARBA00011738"/>
    </source>
</evidence>
<dbReference type="EMBL" id="JACHVB010000014">
    <property type="protein sequence ID" value="MBC2593604.1"/>
    <property type="molecule type" value="Genomic_DNA"/>
</dbReference>
<feature type="binding site" evidence="12">
    <location>
        <position position="146"/>
    </location>
    <ligand>
        <name>Zn(2+)</name>
        <dbReference type="ChEBI" id="CHEBI:29105"/>
    </ligand>
</feature>
<evidence type="ECO:0000256" key="10">
    <source>
        <dbReference type="ARBA" id="ARBA00023125"/>
    </source>
</evidence>
<protein>
    <recommendedName>
        <fullName evidence="4">Ferric uptake regulation protein</fullName>
    </recommendedName>
</protein>
<keyword evidence="9" id="KW-0805">Transcription regulation</keyword>
<dbReference type="InterPro" id="IPR043135">
    <property type="entry name" value="Fur_C"/>
</dbReference>
<dbReference type="Gene3D" id="3.30.1490.190">
    <property type="match status" value="1"/>
</dbReference>
<dbReference type="InterPro" id="IPR036390">
    <property type="entry name" value="WH_DNA-bd_sf"/>
</dbReference>
<comment type="subcellular location">
    <subcellularLocation>
        <location evidence="1">Cytoplasm</location>
    </subcellularLocation>
</comment>
<dbReference type="GO" id="GO:0005829">
    <property type="term" value="C:cytosol"/>
    <property type="evidence" value="ECO:0007669"/>
    <property type="project" value="TreeGrafter"/>
</dbReference>
<keyword evidence="6" id="KW-0678">Repressor</keyword>
<dbReference type="AlphaFoldDB" id="A0A842HDI5"/>
<feature type="binding site" evidence="12">
    <location>
        <position position="106"/>
    </location>
    <ligand>
        <name>Zn(2+)</name>
        <dbReference type="ChEBI" id="CHEBI:29105"/>
    </ligand>
</feature>
<keyword evidence="5" id="KW-0963">Cytoplasm</keyword>
<evidence type="ECO:0000256" key="9">
    <source>
        <dbReference type="ARBA" id="ARBA00023015"/>
    </source>
</evidence>
<dbReference type="RefSeq" id="WP_185674609.1">
    <property type="nucleotide sequence ID" value="NZ_JACHVB010000014.1"/>
</dbReference>
<evidence type="ECO:0000256" key="11">
    <source>
        <dbReference type="ARBA" id="ARBA00023163"/>
    </source>
</evidence>
<evidence type="ECO:0000313" key="13">
    <source>
        <dbReference type="EMBL" id="MBC2593604.1"/>
    </source>
</evidence>
<evidence type="ECO:0000256" key="6">
    <source>
        <dbReference type="ARBA" id="ARBA00022491"/>
    </source>
</evidence>
<keyword evidence="7 12" id="KW-0479">Metal-binding</keyword>
<reference evidence="13 14" key="1">
    <citation type="submission" date="2020-07" db="EMBL/GenBank/DDBJ databases">
        <authorList>
            <person name="Feng X."/>
        </authorList>
    </citation>
    <scope>NUCLEOTIDE SEQUENCE [LARGE SCALE GENOMIC DNA]</scope>
    <source>
        <strain evidence="13 14">JCM31066</strain>
    </source>
</reference>
<feature type="binding site" evidence="12">
    <location>
        <position position="109"/>
    </location>
    <ligand>
        <name>Zn(2+)</name>
        <dbReference type="ChEBI" id="CHEBI:29105"/>
    </ligand>
</feature>
<accession>A0A842HDI5</accession>
<comment type="subunit">
    <text evidence="3">Homodimer.</text>
</comment>